<comment type="caution">
    <text evidence="1">The sequence shown here is derived from an EMBL/GenBank/DDBJ whole genome shotgun (WGS) entry which is preliminary data.</text>
</comment>
<evidence type="ECO:0008006" key="3">
    <source>
        <dbReference type="Google" id="ProtNLM"/>
    </source>
</evidence>
<dbReference type="Pfam" id="PF12836">
    <property type="entry name" value="HHH_3"/>
    <property type="match status" value="2"/>
</dbReference>
<dbReference type="InterPro" id="IPR010994">
    <property type="entry name" value="RuvA_2-like"/>
</dbReference>
<proteinExistence type="predicted"/>
<dbReference type="Gene3D" id="1.10.150.320">
    <property type="entry name" value="Photosystem II 12 kDa extrinsic protein"/>
    <property type="match status" value="1"/>
</dbReference>
<sequence length="287" mass="32749">MKLKNDLSITKKEWNGLVLMLALIAVVLAAPYVYQSISKDNTINYSLFNNRHAIAVNNAKNKVNAGYSHTNDNVNSPVTLFRFDPNGLPAEKWKQLGLTDRQITVIKHYEAKGGRFFSKHDVQKMYSLSAADYERLEAYIALPEKSDYTPKPRLTEPVELNTADSVKLTTIHGIGPVFASRIIKYRQRLGGYISKVQLKEVYGVDDKKYNEIADQVKINPGHIQHINPNTATFDDFKRLPYLTFKQMNAIIQYRLQHGDYNSVADMQGIAILTKHDIDKIKPYLIFK</sequence>
<evidence type="ECO:0000313" key="1">
    <source>
        <dbReference type="EMBL" id="GAA4331252.1"/>
    </source>
</evidence>
<dbReference type="SUPFAM" id="SSF47781">
    <property type="entry name" value="RuvA domain 2-like"/>
    <property type="match status" value="3"/>
</dbReference>
<dbReference type="PANTHER" id="PTHR21180">
    <property type="entry name" value="ENDONUCLEASE/EXONUCLEASE/PHOSPHATASE FAMILY DOMAIN-CONTAINING PROTEIN 1"/>
    <property type="match status" value="1"/>
</dbReference>
<dbReference type="EMBL" id="BAABFT010000011">
    <property type="protein sequence ID" value="GAA4331252.1"/>
    <property type="molecule type" value="Genomic_DNA"/>
</dbReference>
<evidence type="ECO:0000313" key="2">
    <source>
        <dbReference type="Proteomes" id="UP001500582"/>
    </source>
</evidence>
<dbReference type="InterPro" id="IPR051675">
    <property type="entry name" value="Endo/Exo/Phosphatase_dom_1"/>
</dbReference>
<dbReference type="PANTHER" id="PTHR21180:SF32">
    <property type="entry name" value="ENDONUCLEASE_EXONUCLEASE_PHOSPHATASE FAMILY DOMAIN-CONTAINING PROTEIN 1"/>
    <property type="match status" value="1"/>
</dbReference>
<protein>
    <recommendedName>
        <fullName evidence="3">Helix-hairpin-helix domain-containing protein</fullName>
    </recommendedName>
</protein>
<dbReference type="Gene3D" id="1.10.150.280">
    <property type="entry name" value="AF1531-like domain"/>
    <property type="match status" value="1"/>
</dbReference>
<name>A0ABP8GX46_9SPHI</name>
<organism evidence="1 2">
    <name type="scientific">Mucilaginibacter gynuensis</name>
    <dbReference type="NCBI Taxonomy" id="1302236"/>
    <lineage>
        <taxon>Bacteria</taxon>
        <taxon>Pseudomonadati</taxon>
        <taxon>Bacteroidota</taxon>
        <taxon>Sphingobacteriia</taxon>
        <taxon>Sphingobacteriales</taxon>
        <taxon>Sphingobacteriaceae</taxon>
        <taxon>Mucilaginibacter</taxon>
    </lineage>
</organism>
<gene>
    <name evidence="1" type="ORF">GCM10023149_36960</name>
</gene>
<dbReference type="Proteomes" id="UP001500582">
    <property type="component" value="Unassembled WGS sequence"/>
</dbReference>
<reference evidence="2" key="1">
    <citation type="journal article" date="2019" name="Int. J. Syst. Evol. Microbiol.">
        <title>The Global Catalogue of Microorganisms (GCM) 10K type strain sequencing project: providing services to taxonomists for standard genome sequencing and annotation.</title>
        <authorList>
            <consortium name="The Broad Institute Genomics Platform"/>
            <consortium name="The Broad Institute Genome Sequencing Center for Infectious Disease"/>
            <person name="Wu L."/>
            <person name="Ma J."/>
        </authorList>
    </citation>
    <scope>NUCLEOTIDE SEQUENCE [LARGE SCALE GENOMIC DNA]</scope>
    <source>
        <strain evidence="2">JCM 17705</strain>
    </source>
</reference>
<dbReference type="RefSeq" id="WP_345212637.1">
    <property type="nucleotide sequence ID" value="NZ_BAABFT010000011.1"/>
</dbReference>
<accession>A0ABP8GX46</accession>
<keyword evidence="2" id="KW-1185">Reference proteome</keyword>